<feature type="transmembrane region" description="Helical" evidence="2">
    <location>
        <begin position="71"/>
        <end position="94"/>
    </location>
</feature>
<evidence type="ECO:0000256" key="1">
    <source>
        <dbReference type="SAM" id="MobiDB-lite"/>
    </source>
</evidence>
<dbReference type="OrthoDB" id="1932652at2759"/>
<dbReference type="Proteomes" id="UP000035740">
    <property type="component" value="Unassembled WGS sequence"/>
</dbReference>
<evidence type="ECO:0000313" key="4">
    <source>
        <dbReference type="Proteomes" id="UP000035740"/>
    </source>
</evidence>
<dbReference type="Gramene" id="KMS96254">
    <property type="protein sequence ID" value="KMS96254"/>
    <property type="gene ID" value="BVRB_000610"/>
</dbReference>
<reference evidence="3 4" key="1">
    <citation type="journal article" date="2014" name="Nature">
        <title>The genome of the recently domesticated crop plant sugar beet (Beta vulgaris).</title>
        <authorList>
            <person name="Dohm J.C."/>
            <person name="Minoche A.E."/>
            <person name="Holtgrawe D."/>
            <person name="Capella-Gutierrez S."/>
            <person name="Zakrzewski F."/>
            <person name="Tafer H."/>
            <person name="Rupp O."/>
            <person name="Sorensen T.R."/>
            <person name="Stracke R."/>
            <person name="Reinhardt R."/>
            <person name="Goesmann A."/>
            <person name="Kraft T."/>
            <person name="Schulz B."/>
            <person name="Stadler P.F."/>
            <person name="Schmidt T."/>
            <person name="Gabaldon T."/>
            <person name="Lehrach H."/>
            <person name="Weisshaar B."/>
            <person name="Himmelbauer H."/>
        </authorList>
    </citation>
    <scope>NUCLEOTIDE SEQUENCE [LARGE SCALE GENOMIC DNA]</scope>
    <source>
        <tissue evidence="3">Taproot</tissue>
    </source>
</reference>
<keyword evidence="2" id="KW-0472">Membrane</keyword>
<keyword evidence="2" id="KW-0812">Transmembrane</keyword>
<evidence type="ECO:0008006" key="5">
    <source>
        <dbReference type="Google" id="ProtNLM"/>
    </source>
</evidence>
<name>A0A0J8B4W2_BETVV</name>
<evidence type="ECO:0000256" key="2">
    <source>
        <dbReference type="SAM" id="Phobius"/>
    </source>
</evidence>
<dbReference type="KEGG" id="bvg:104883384"/>
<sequence>MSCIHCYSPSLHLLTLQKHRHNARIPTKLSWLFSGNSTNKHFKSQIGVLPLKVEDFPTFTLVVAKPANTTVLIQTSAVMIFFYLIANFVVPLFISKEFESEKEDENEKPNITNPVDKGKSSSKTGKRGFNSTKPK</sequence>
<protein>
    <recommendedName>
        <fullName evidence="5">Transmembrane protein</fullName>
    </recommendedName>
</protein>
<gene>
    <name evidence="3" type="ORF">BVRB_000610</name>
</gene>
<keyword evidence="2" id="KW-1133">Transmembrane helix</keyword>
<dbReference type="PANTHER" id="PTHR37196:SF2">
    <property type="entry name" value="TRANSMEMBRANE PROTEIN"/>
    <property type="match status" value="1"/>
</dbReference>
<evidence type="ECO:0000313" key="3">
    <source>
        <dbReference type="EMBL" id="KMS96254.1"/>
    </source>
</evidence>
<dbReference type="OMA" id="RHNARIP"/>
<keyword evidence="4" id="KW-1185">Reference proteome</keyword>
<dbReference type="EMBL" id="KQ090397">
    <property type="protein sequence ID" value="KMS96254.1"/>
    <property type="molecule type" value="Genomic_DNA"/>
</dbReference>
<feature type="region of interest" description="Disordered" evidence="1">
    <location>
        <begin position="99"/>
        <end position="135"/>
    </location>
</feature>
<organism evidence="3 4">
    <name type="scientific">Beta vulgaris subsp. vulgaris</name>
    <name type="common">Beet</name>
    <dbReference type="NCBI Taxonomy" id="3555"/>
    <lineage>
        <taxon>Eukaryota</taxon>
        <taxon>Viridiplantae</taxon>
        <taxon>Streptophyta</taxon>
        <taxon>Embryophyta</taxon>
        <taxon>Tracheophyta</taxon>
        <taxon>Spermatophyta</taxon>
        <taxon>Magnoliopsida</taxon>
        <taxon>eudicotyledons</taxon>
        <taxon>Gunneridae</taxon>
        <taxon>Pentapetalae</taxon>
        <taxon>Caryophyllales</taxon>
        <taxon>Chenopodiaceae</taxon>
        <taxon>Betoideae</taxon>
        <taxon>Beta</taxon>
    </lineage>
</organism>
<accession>A0A0J8B4W2</accession>
<dbReference type="PANTHER" id="PTHR37196">
    <property type="entry name" value="TRANSMEMBRANE PROTEIN"/>
    <property type="match status" value="1"/>
</dbReference>
<dbReference type="AlphaFoldDB" id="A0A0J8B4W2"/>
<proteinExistence type="predicted"/>